<keyword evidence="12" id="KW-0812">Transmembrane</keyword>
<evidence type="ECO:0000313" key="15">
    <source>
        <dbReference type="Proteomes" id="UP000054709"/>
    </source>
</evidence>
<reference evidence="14 15" key="1">
    <citation type="journal article" date="2015" name="Int. Biodeterior. Biodegradation">
        <title>Physiological and genetic screening methods for the isolation of methyl tert-butyl ether-degrading bacteria for bioremediation purposes.</title>
        <authorList>
            <person name="Guisado I.M."/>
            <person name="Purswani J."/>
            <person name="Gonzalez Lopez J."/>
            <person name="Pozo C."/>
        </authorList>
    </citation>
    <scope>NUCLEOTIDE SEQUENCE [LARGE SCALE GENOMIC DNA]</scope>
    <source>
        <strain evidence="14 15">SH7</strain>
    </source>
</reference>
<keyword evidence="7 14" id="KW-0418">Kinase</keyword>
<protein>
    <recommendedName>
        <fullName evidence="10">Circadian input-output histidine kinase CikA</fullName>
        <ecNumber evidence="3">2.7.13.3</ecNumber>
    </recommendedName>
</protein>
<dbReference type="GO" id="GO:0005524">
    <property type="term" value="F:ATP binding"/>
    <property type="evidence" value="ECO:0007669"/>
    <property type="project" value="UniProtKB-KW"/>
</dbReference>
<keyword evidence="9" id="KW-0902">Two-component regulatory system</keyword>
<keyword evidence="12" id="KW-1133">Transmembrane helix</keyword>
<feature type="transmembrane region" description="Helical" evidence="12">
    <location>
        <begin position="7"/>
        <end position="25"/>
    </location>
</feature>
<evidence type="ECO:0000256" key="7">
    <source>
        <dbReference type="ARBA" id="ARBA00022777"/>
    </source>
</evidence>
<feature type="domain" description="Histidine kinase" evidence="13">
    <location>
        <begin position="240"/>
        <end position="467"/>
    </location>
</feature>
<sequence>MGYLKIFFGNTAILIAVAYLANLIYKNTISNATVGIKKASWVILAIFAGWISSLFGYNLDDHVIFDLRFVPLIISTLAYPRPITLILIGIGTGLTRLTFGVTEAAVAGTLNLFILGVICAALSYWVRRSTFSIVNQGLIVILIVNLMNAINIMVLGVIPVEEYIREIMPITFPAGLILSILFSLIIRDFQLGLLRNEQIQHANEQLSAQTEELHKNKLDLEERANQLMMASQFKSEFLANMSHELRTPLNSIINLSQLIEENDDSLTEAEIREYATITHRSGEELLMIISDILDLSKVEAGRLDIINEELNVSEIPDLLAMQFAVTAKQKGLEFNISMDENVPPMIHSDPHRVQQILRNLLSNAFKFTKTGYVSLHIHAQEGRGGDAVQHWLVFDVEDSGIGIAPEKHAMIFEAFQQADRTTNRKYGGTGLGLSISNDLARLLGGFISMESEEEKGSRFSLYLPLEMDSE</sequence>
<keyword evidence="5" id="KW-0808">Transferase</keyword>
<dbReference type="InterPro" id="IPR004358">
    <property type="entry name" value="Sig_transdc_His_kin-like_C"/>
</dbReference>
<keyword evidence="11" id="KW-0175">Coiled coil</keyword>
<keyword evidence="12" id="KW-0472">Membrane</keyword>
<dbReference type="SMART" id="SM00387">
    <property type="entry name" value="HATPase_c"/>
    <property type="match status" value="1"/>
</dbReference>
<feature type="transmembrane region" description="Helical" evidence="12">
    <location>
        <begin position="104"/>
        <end position="126"/>
    </location>
</feature>
<evidence type="ECO:0000256" key="9">
    <source>
        <dbReference type="ARBA" id="ARBA00023012"/>
    </source>
</evidence>
<dbReference type="EC" id="2.7.13.3" evidence="3"/>
<dbReference type="PANTHER" id="PTHR43711">
    <property type="entry name" value="TWO-COMPONENT HISTIDINE KINASE"/>
    <property type="match status" value="1"/>
</dbReference>
<dbReference type="RefSeq" id="WP_060626757.1">
    <property type="nucleotide sequence ID" value="NZ_LCZJ02000065.1"/>
</dbReference>
<dbReference type="SUPFAM" id="SSF47384">
    <property type="entry name" value="Homodimeric domain of signal transducing histidine kinase"/>
    <property type="match status" value="1"/>
</dbReference>
<evidence type="ECO:0000256" key="4">
    <source>
        <dbReference type="ARBA" id="ARBA00022553"/>
    </source>
</evidence>
<dbReference type="Pfam" id="PF02518">
    <property type="entry name" value="HATPase_c"/>
    <property type="match status" value="1"/>
</dbReference>
<keyword evidence="6" id="KW-0547">Nucleotide-binding</keyword>
<dbReference type="InterPro" id="IPR003661">
    <property type="entry name" value="HisK_dim/P_dom"/>
</dbReference>
<feature type="transmembrane region" description="Helical" evidence="12">
    <location>
        <begin position="40"/>
        <end position="57"/>
    </location>
</feature>
<evidence type="ECO:0000259" key="13">
    <source>
        <dbReference type="PROSITE" id="PS50109"/>
    </source>
</evidence>
<name>A0A0W1AQE4_9BACL</name>
<gene>
    <name evidence="14" type="ORF">UQ64_02290</name>
</gene>
<comment type="catalytic activity">
    <reaction evidence="1">
        <text>ATP + protein L-histidine = ADP + protein N-phospho-L-histidine.</text>
        <dbReference type="EC" id="2.7.13.3"/>
    </reaction>
</comment>
<evidence type="ECO:0000256" key="1">
    <source>
        <dbReference type="ARBA" id="ARBA00000085"/>
    </source>
</evidence>
<evidence type="ECO:0000256" key="3">
    <source>
        <dbReference type="ARBA" id="ARBA00012438"/>
    </source>
</evidence>
<evidence type="ECO:0000313" key="14">
    <source>
        <dbReference type="EMBL" id="KTD83486.1"/>
    </source>
</evidence>
<feature type="coiled-coil region" evidence="11">
    <location>
        <begin position="196"/>
        <end position="223"/>
    </location>
</feature>
<dbReference type="InterPro" id="IPR003594">
    <property type="entry name" value="HATPase_dom"/>
</dbReference>
<dbReference type="SUPFAM" id="SSF55874">
    <property type="entry name" value="ATPase domain of HSP90 chaperone/DNA topoisomerase II/histidine kinase"/>
    <property type="match status" value="1"/>
</dbReference>
<feature type="transmembrane region" description="Helical" evidence="12">
    <location>
        <begin position="170"/>
        <end position="186"/>
    </location>
</feature>
<proteinExistence type="inferred from homology"/>
<dbReference type="InterPro" id="IPR036097">
    <property type="entry name" value="HisK_dim/P_sf"/>
</dbReference>
<accession>A0A0W1AQE4</accession>
<keyword evidence="8" id="KW-0067">ATP-binding</keyword>
<keyword evidence="4" id="KW-0597">Phosphoprotein</keyword>
<dbReference type="InterPro" id="IPR050736">
    <property type="entry name" value="Sensor_HK_Regulatory"/>
</dbReference>
<evidence type="ECO:0000256" key="12">
    <source>
        <dbReference type="SAM" id="Phobius"/>
    </source>
</evidence>
<dbReference type="CDD" id="cd16922">
    <property type="entry name" value="HATPase_EvgS-ArcB-TorS-like"/>
    <property type="match status" value="1"/>
</dbReference>
<dbReference type="InterPro" id="IPR036890">
    <property type="entry name" value="HATPase_C_sf"/>
</dbReference>
<dbReference type="Pfam" id="PF00512">
    <property type="entry name" value="HisKA"/>
    <property type="match status" value="1"/>
</dbReference>
<dbReference type="InterPro" id="IPR005467">
    <property type="entry name" value="His_kinase_dom"/>
</dbReference>
<evidence type="ECO:0000256" key="8">
    <source>
        <dbReference type="ARBA" id="ARBA00022840"/>
    </source>
</evidence>
<dbReference type="FunFam" id="3.30.565.10:FF:000010">
    <property type="entry name" value="Sensor histidine kinase RcsC"/>
    <property type="match status" value="1"/>
</dbReference>
<dbReference type="PROSITE" id="PS50109">
    <property type="entry name" value="HIS_KIN"/>
    <property type="match status" value="1"/>
</dbReference>
<organism evidence="14 15">
    <name type="scientific">Paenibacillus etheri</name>
    <dbReference type="NCBI Taxonomy" id="1306852"/>
    <lineage>
        <taxon>Bacteria</taxon>
        <taxon>Bacillati</taxon>
        <taxon>Bacillota</taxon>
        <taxon>Bacilli</taxon>
        <taxon>Bacillales</taxon>
        <taxon>Paenibacillaceae</taxon>
        <taxon>Paenibacillus</taxon>
    </lineage>
</organism>
<comment type="caution">
    <text evidence="14">The sequence shown here is derived from an EMBL/GenBank/DDBJ whole genome shotgun (WGS) entry which is preliminary data.</text>
</comment>
<comment type="similarity">
    <text evidence="2">In the N-terminal section; belongs to the phytochrome family.</text>
</comment>
<dbReference type="PRINTS" id="PR00344">
    <property type="entry name" value="BCTRLSENSOR"/>
</dbReference>
<dbReference type="AlphaFoldDB" id="A0A0W1AQE4"/>
<feature type="transmembrane region" description="Helical" evidence="12">
    <location>
        <begin position="138"/>
        <end position="158"/>
    </location>
</feature>
<evidence type="ECO:0000256" key="11">
    <source>
        <dbReference type="SAM" id="Coils"/>
    </source>
</evidence>
<dbReference type="CDD" id="cd00082">
    <property type="entry name" value="HisKA"/>
    <property type="match status" value="1"/>
</dbReference>
<evidence type="ECO:0000256" key="2">
    <source>
        <dbReference type="ARBA" id="ARBA00006402"/>
    </source>
</evidence>
<feature type="transmembrane region" description="Helical" evidence="12">
    <location>
        <begin position="69"/>
        <end position="92"/>
    </location>
</feature>
<dbReference type="SMART" id="SM00388">
    <property type="entry name" value="HisKA"/>
    <property type="match status" value="1"/>
</dbReference>
<dbReference type="EMBL" id="LCZJ02000065">
    <property type="protein sequence ID" value="KTD83486.1"/>
    <property type="molecule type" value="Genomic_DNA"/>
</dbReference>
<dbReference type="Proteomes" id="UP000054709">
    <property type="component" value="Unassembled WGS sequence"/>
</dbReference>
<keyword evidence="15" id="KW-1185">Reference proteome</keyword>
<dbReference type="Gene3D" id="3.30.565.10">
    <property type="entry name" value="Histidine kinase-like ATPase, C-terminal domain"/>
    <property type="match status" value="1"/>
</dbReference>
<dbReference type="PANTHER" id="PTHR43711:SF26">
    <property type="entry name" value="SENSOR HISTIDINE KINASE RCSC"/>
    <property type="match status" value="1"/>
</dbReference>
<evidence type="ECO:0000256" key="10">
    <source>
        <dbReference type="ARBA" id="ARBA00074306"/>
    </source>
</evidence>
<dbReference type="OrthoDB" id="9813394at2"/>
<dbReference type="GO" id="GO:0000155">
    <property type="term" value="F:phosphorelay sensor kinase activity"/>
    <property type="evidence" value="ECO:0007669"/>
    <property type="project" value="InterPro"/>
</dbReference>
<evidence type="ECO:0000256" key="5">
    <source>
        <dbReference type="ARBA" id="ARBA00022679"/>
    </source>
</evidence>
<evidence type="ECO:0000256" key="6">
    <source>
        <dbReference type="ARBA" id="ARBA00022741"/>
    </source>
</evidence>
<dbReference type="Gene3D" id="1.10.287.130">
    <property type="match status" value="1"/>
</dbReference>